<keyword evidence="4" id="KW-1185">Reference proteome</keyword>
<evidence type="ECO:0000313" key="4">
    <source>
        <dbReference type="Proteomes" id="UP001174997"/>
    </source>
</evidence>
<evidence type="ECO:0000313" key="3">
    <source>
        <dbReference type="EMBL" id="KAK0668764.1"/>
    </source>
</evidence>
<dbReference type="Proteomes" id="UP001174997">
    <property type="component" value="Unassembled WGS sequence"/>
</dbReference>
<protein>
    <submittedName>
        <fullName evidence="3">Heterokaryon incompatibility protein-domain-containing protein</fullName>
    </submittedName>
</protein>
<feature type="region of interest" description="Disordered" evidence="1">
    <location>
        <begin position="625"/>
        <end position="645"/>
    </location>
</feature>
<dbReference type="Pfam" id="PF06985">
    <property type="entry name" value="HET"/>
    <property type="match status" value="1"/>
</dbReference>
<dbReference type="EMBL" id="JAULSY010000051">
    <property type="protein sequence ID" value="KAK0668764.1"/>
    <property type="molecule type" value="Genomic_DNA"/>
</dbReference>
<name>A0AA39ZE07_9PEZI</name>
<reference evidence="3" key="1">
    <citation type="submission" date="2023-06" db="EMBL/GenBank/DDBJ databases">
        <title>Genome-scale phylogeny and comparative genomics of the fungal order Sordariales.</title>
        <authorList>
            <consortium name="Lawrence Berkeley National Laboratory"/>
            <person name="Hensen N."/>
            <person name="Bonometti L."/>
            <person name="Westerberg I."/>
            <person name="Brannstrom I.O."/>
            <person name="Guillou S."/>
            <person name="Cros-Aarteil S."/>
            <person name="Calhoun S."/>
            <person name="Haridas S."/>
            <person name="Kuo A."/>
            <person name="Mondo S."/>
            <person name="Pangilinan J."/>
            <person name="Riley R."/>
            <person name="Labutti K."/>
            <person name="Andreopoulos B."/>
            <person name="Lipzen A."/>
            <person name="Chen C."/>
            <person name="Yanf M."/>
            <person name="Daum C."/>
            <person name="Ng V."/>
            <person name="Clum A."/>
            <person name="Steindorff A."/>
            <person name="Ohm R."/>
            <person name="Martin F."/>
            <person name="Silar P."/>
            <person name="Natvig D."/>
            <person name="Lalanne C."/>
            <person name="Gautier V."/>
            <person name="Ament-Velasquez S.L."/>
            <person name="Kruys A."/>
            <person name="Hutchinson M.I."/>
            <person name="Powell A.J."/>
            <person name="Barry K."/>
            <person name="Miller A.N."/>
            <person name="Grigoriev I.V."/>
            <person name="Debuchy R."/>
            <person name="Gladieux P."/>
            <person name="Thoren M.H."/>
            <person name="Johannesson H."/>
        </authorList>
    </citation>
    <scope>NUCLEOTIDE SEQUENCE</scope>
    <source>
        <strain evidence="3">CBS 307.81</strain>
    </source>
</reference>
<gene>
    <name evidence="3" type="ORF">QBC41DRAFT_321199</name>
</gene>
<sequence>MRLLRTDTLELVEFVGRVPPYVILSHTWGPDEVTFQDLSQLSKTALRKKAGYAKIAGCCARAIQDQYEYVWVDTCCIDKTSSAELSEAINSMYRWYAESDICYAYMADVAAADETSHQLLSDTSSVSSSRRDVGSPPKAAFRTIPSILREYDKLPRTFEHSRWFTRGWTLQELIAPPLVEFYDHDWQEIGTKYSLRNIIAKVTGIPIWVLEGADPSTCHVAERMSWAANRQTTRVEDAAYCLLGIFKVHMPLIYGEGHRAFYRLQKEIMKTTEDYTMLAWGLSKYLSNKHHWKGVNNGDPRRPLADGPIDFEEHNRNLWTYARLIPDSNIDYGTSNASSPALMDDTPPLITSRGLRVTLLLRPARKASQQLQGGRNGTTPVNSGEFHAYINCKTSRTSSVKDPLLPVCLVIRPELKRSCSSSSNVYTGSDDPDSAFVLLDNPAELAQFSRQTIYLSTASLDDALGNLNHRMSSLSKNLYILDKPPALRPGGSTHPAWKITSCHSHAVGSGPGHGHYEVPRKFTAAGLFQPFELPPYSVRLFAFELPTSQASDLSDSAFGIVIGNGWCDVISLNDAEFQAKWGTLVRNGKWNEVNALKYIQFACSAYHHPGQGASTTTIPHARHSIGSNGEGLEEPHHGISSKRPKDRVVKKVGFGGLEVAVKLKKVRRVDINSESAIRIQWSAIVI</sequence>
<evidence type="ECO:0000259" key="2">
    <source>
        <dbReference type="Pfam" id="PF06985"/>
    </source>
</evidence>
<evidence type="ECO:0000256" key="1">
    <source>
        <dbReference type="SAM" id="MobiDB-lite"/>
    </source>
</evidence>
<feature type="domain" description="Heterokaryon incompatibility" evidence="2">
    <location>
        <begin position="21"/>
        <end position="172"/>
    </location>
</feature>
<dbReference type="PANTHER" id="PTHR10622">
    <property type="entry name" value="HET DOMAIN-CONTAINING PROTEIN"/>
    <property type="match status" value="1"/>
</dbReference>
<organism evidence="3 4">
    <name type="scientific">Cercophora samala</name>
    <dbReference type="NCBI Taxonomy" id="330535"/>
    <lineage>
        <taxon>Eukaryota</taxon>
        <taxon>Fungi</taxon>
        <taxon>Dikarya</taxon>
        <taxon>Ascomycota</taxon>
        <taxon>Pezizomycotina</taxon>
        <taxon>Sordariomycetes</taxon>
        <taxon>Sordariomycetidae</taxon>
        <taxon>Sordariales</taxon>
        <taxon>Lasiosphaeriaceae</taxon>
        <taxon>Cercophora</taxon>
    </lineage>
</organism>
<comment type="caution">
    <text evidence="3">The sequence shown here is derived from an EMBL/GenBank/DDBJ whole genome shotgun (WGS) entry which is preliminary data.</text>
</comment>
<dbReference type="PANTHER" id="PTHR10622:SF10">
    <property type="entry name" value="HET DOMAIN-CONTAINING PROTEIN"/>
    <property type="match status" value="1"/>
</dbReference>
<accession>A0AA39ZE07</accession>
<dbReference type="InterPro" id="IPR010730">
    <property type="entry name" value="HET"/>
</dbReference>
<dbReference type="AlphaFoldDB" id="A0AA39ZE07"/>
<proteinExistence type="predicted"/>